<keyword evidence="1" id="KW-0812">Transmembrane</keyword>
<keyword evidence="1" id="KW-1133">Transmembrane helix</keyword>
<accession>A0A835IN58</accession>
<feature type="domain" description="Late embryogenesis abundant protein LEA-2 subgroup" evidence="2">
    <location>
        <begin position="95"/>
        <end position="194"/>
    </location>
</feature>
<comment type="caution">
    <text evidence="3">The sequence shown here is derived from an EMBL/GenBank/DDBJ whole genome shotgun (WGS) entry which is preliminary data.</text>
</comment>
<sequence length="215" mass="23607">MAENKPLAPSGSQTRRDEEGFSAIFQSKKVKQRKYMIKCAGCCMGGILLLAILVTALALSVFRIKVPEVKMNRITIPQLLVNGSIPSTINLITEVAFKNPNVAPFKYNNGTNFLSYHGNIVGEGHTPPGNSKARRTQNMNISIEVNTTKVLADPNFKSEIGSGLLKMSSYIRLRGRVKIIKIIKKHAVVIINCTITANITGQAIVDQKCKNRVLL</sequence>
<protein>
    <recommendedName>
        <fullName evidence="2">Late embryogenesis abundant protein LEA-2 subgroup domain-containing protein</fullName>
    </recommendedName>
</protein>
<keyword evidence="1" id="KW-0472">Membrane</keyword>
<dbReference type="Gene3D" id="2.60.40.1820">
    <property type="match status" value="1"/>
</dbReference>
<feature type="transmembrane region" description="Helical" evidence="1">
    <location>
        <begin position="35"/>
        <end position="62"/>
    </location>
</feature>
<dbReference type="InterPro" id="IPR004864">
    <property type="entry name" value="LEA_2"/>
</dbReference>
<evidence type="ECO:0000313" key="3">
    <source>
        <dbReference type="EMBL" id="KAF9620865.1"/>
    </source>
</evidence>
<keyword evidence="4" id="KW-1185">Reference proteome</keyword>
<reference evidence="3 4" key="1">
    <citation type="submission" date="2020-10" db="EMBL/GenBank/DDBJ databases">
        <title>The Coptis chinensis genome and diversification of protoberbering-type alkaloids.</title>
        <authorList>
            <person name="Wang B."/>
            <person name="Shu S."/>
            <person name="Song C."/>
            <person name="Liu Y."/>
        </authorList>
    </citation>
    <scope>NUCLEOTIDE SEQUENCE [LARGE SCALE GENOMIC DNA]</scope>
    <source>
        <strain evidence="3">HL-2020</strain>
        <tissue evidence="3">Leaf</tissue>
    </source>
</reference>
<gene>
    <name evidence="3" type="ORF">IFM89_015106</name>
</gene>
<evidence type="ECO:0000259" key="2">
    <source>
        <dbReference type="Pfam" id="PF03168"/>
    </source>
</evidence>
<proteinExistence type="predicted"/>
<dbReference type="InterPro" id="IPR055301">
    <property type="entry name" value="Lea14-like_2"/>
</dbReference>
<dbReference type="EMBL" id="JADFTS010000002">
    <property type="protein sequence ID" value="KAF9620865.1"/>
    <property type="molecule type" value="Genomic_DNA"/>
</dbReference>
<dbReference type="OrthoDB" id="764273at2759"/>
<dbReference type="Pfam" id="PF03168">
    <property type="entry name" value="LEA_2"/>
    <property type="match status" value="1"/>
</dbReference>
<dbReference type="PANTHER" id="PTHR31852">
    <property type="entry name" value="LATE EMBRYOGENESIS ABUNDANT (LEA) HYDROXYPROLINE-RICH GLYCOPROTEIN FAMILY"/>
    <property type="match status" value="1"/>
</dbReference>
<dbReference type="Proteomes" id="UP000631114">
    <property type="component" value="Unassembled WGS sequence"/>
</dbReference>
<name>A0A835IN58_9MAGN</name>
<organism evidence="3 4">
    <name type="scientific">Coptis chinensis</name>
    <dbReference type="NCBI Taxonomy" id="261450"/>
    <lineage>
        <taxon>Eukaryota</taxon>
        <taxon>Viridiplantae</taxon>
        <taxon>Streptophyta</taxon>
        <taxon>Embryophyta</taxon>
        <taxon>Tracheophyta</taxon>
        <taxon>Spermatophyta</taxon>
        <taxon>Magnoliopsida</taxon>
        <taxon>Ranunculales</taxon>
        <taxon>Ranunculaceae</taxon>
        <taxon>Coptidoideae</taxon>
        <taxon>Coptis</taxon>
    </lineage>
</organism>
<evidence type="ECO:0000256" key="1">
    <source>
        <dbReference type="SAM" id="Phobius"/>
    </source>
</evidence>
<evidence type="ECO:0000313" key="4">
    <source>
        <dbReference type="Proteomes" id="UP000631114"/>
    </source>
</evidence>
<dbReference type="AlphaFoldDB" id="A0A835IN58"/>